<organism evidence="1 2">
    <name type="scientific">Lactuca saligna</name>
    <name type="common">Willowleaf lettuce</name>
    <dbReference type="NCBI Taxonomy" id="75948"/>
    <lineage>
        <taxon>Eukaryota</taxon>
        <taxon>Viridiplantae</taxon>
        <taxon>Streptophyta</taxon>
        <taxon>Embryophyta</taxon>
        <taxon>Tracheophyta</taxon>
        <taxon>Spermatophyta</taxon>
        <taxon>Magnoliopsida</taxon>
        <taxon>eudicotyledons</taxon>
        <taxon>Gunneridae</taxon>
        <taxon>Pentapetalae</taxon>
        <taxon>asterids</taxon>
        <taxon>campanulids</taxon>
        <taxon>Asterales</taxon>
        <taxon>Asteraceae</taxon>
        <taxon>Cichorioideae</taxon>
        <taxon>Cichorieae</taxon>
        <taxon>Lactucinae</taxon>
        <taxon>Lactuca</taxon>
    </lineage>
</organism>
<keyword evidence="2" id="KW-1185">Reference proteome</keyword>
<proteinExistence type="predicted"/>
<evidence type="ECO:0000313" key="1">
    <source>
        <dbReference type="EMBL" id="CAI9262168.1"/>
    </source>
</evidence>
<reference evidence="1" key="1">
    <citation type="submission" date="2023-04" db="EMBL/GenBank/DDBJ databases">
        <authorList>
            <person name="Vijverberg K."/>
            <person name="Xiong W."/>
            <person name="Schranz E."/>
        </authorList>
    </citation>
    <scope>NUCLEOTIDE SEQUENCE</scope>
</reference>
<dbReference type="EMBL" id="OX465086">
    <property type="protein sequence ID" value="CAI9262168.1"/>
    <property type="molecule type" value="Genomic_DNA"/>
</dbReference>
<protein>
    <submittedName>
        <fullName evidence="1">Uncharacterized protein</fullName>
    </submittedName>
</protein>
<sequence>MVGDMAKMIAKKKKRVLVENEDEVVPESPVLVNDTIFLSPKRYSLINSNVEVTGDLDGSVKTFHVDTTINQVIEEVQTPGIPVNISNMDTNVIMGEGVMNNESQGNPTIVISSTFDIPTISTNLSADTGGHHSISGIEVDVMLKVQELRLRDELEIIDRNNDKRVKDQSSSFDQELRVVEKEKHLLYVQSIKKVQEDVNLKL</sequence>
<evidence type="ECO:0000313" key="2">
    <source>
        <dbReference type="Proteomes" id="UP001177003"/>
    </source>
</evidence>
<dbReference type="Proteomes" id="UP001177003">
    <property type="component" value="Chromosome 0"/>
</dbReference>
<gene>
    <name evidence="1" type="ORF">LSALG_LOCUS2919</name>
</gene>
<dbReference type="AlphaFoldDB" id="A0AA35VLJ5"/>
<name>A0AA35VLJ5_LACSI</name>
<accession>A0AA35VLJ5</accession>